<proteinExistence type="inferred from homology"/>
<dbReference type="Pfam" id="PF00225">
    <property type="entry name" value="Kinesin"/>
    <property type="match status" value="1"/>
</dbReference>
<dbReference type="SUPFAM" id="SSF52540">
    <property type="entry name" value="P-loop containing nucleoside triphosphate hydrolases"/>
    <property type="match status" value="1"/>
</dbReference>
<dbReference type="GO" id="GO:0008017">
    <property type="term" value="F:microtubule binding"/>
    <property type="evidence" value="ECO:0007669"/>
    <property type="project" value="InterPro"/>
</dbReference>
<dbReference type="Gene3D" id="3.40.850.10">
    <property type="entry name" value="Kinesin motor domain"/>
    <property type="match status" value="1"/>
</dbReference>
<dbReference type="AlphaFoldDB" id="A0A2U1QBD4"/>
<dbReference type="EMBL" id="PKPP01000250">
    <property type="protein sequence ID" value="PWA95326.1"/>
    <property type="molecule type" value="Genomic_DNA"/>
</dbReference>
<gene>
    <name evidence="4" type="ORF">CTI12_AA050520</name>
</gene>
<protein>
    <submittedName>
        <fullName evidence="4">Kinesin motor domain-containing protein</fullName>
    </submittedName>
</protein>
<organism evidence="4 5">
    <name type="scientific">Artemisia annua</name>
    <name type="common">Sweet wormwood</name>
    <dbReference type="NCBI Taxonomy" id="35608"/>
    <lineage>
        <taxon>Eukaryota</taxon>
        <taxon>Viridiplantae</taxon>
        <taxon>Streptophyta</taxon>
        <taxon>Embryophyta</taxon>
        <taxon>Tracheophyta</taxon>
        <taxon>Spermatophyta</taxon>
        <taxon>Magnoliopsida</taxon>
        <taxon>eudicotyledons</taxon>
        <taxon>Gunneridae</taxon>
        <taxon>Pentapetalae</taxon>
        <taxon>asterids</taxon>
        <taxon>campanulids</taxon>
        <taxon>Asterales</taxon>
        <taxon>Asteraceae</taxon>
        <taxon>Asteroideae</taxon>
        <taxon>Anthemideae</taxon>
        <taxon>Artemisiinae</taxon>
        <taxon>Artemisia</taxon>
    </lineage>
</organism>
<name>A0A2U1QBD4_ARTAN</name>
<evidence type="ECO:0000313" key="5">
    <source>
        <dbReference type="Proteomes" id="UP000245207"/>
    </source>
</evidence>
<evidence type="ECO:0000259" key="3">
    <source>
        <dbReference type="PROSITE" id="PS50067"/>
    </source>
</evidence>
<dbReference type="InterPro" id="IPR036961">
    <property type="entry name" value="Kinesin_motor_dom_sf"/>
</dbReference>
<dbReference type="GO" id="GO:0005524">
    <property type="term" value="F:ATP binding"/>
    <property type="evidence" value="ECO:0007669"/>
    <property type="project" value="InterPro"/>
</dbReference>
<sequence>MSNLVAHDCIEMPTTCLIKVLRDRIGLLDFTWNIYDHGIGVGDTPTNREYVMILLSLFENCVFVVVNPGLANRSIGPANKKNMKNFSRSHCLLRATVLGENLVNGQRTRSHLWLVDLAGSDVISALASKTSHIPYRNSKLTHILQSSLGDDCKTLMFIQISPNSAYLGETVCSLNFANHVRGVEHGPARKQTDATELFKYKQLAEKAKHDEKETKKVAGQSTVCATMYIC</sequence>
<feature type="domain" description="Kinesin motor" evidence="3">
    <location>
        <begin position="121"/>
        <end position="183"/>
    </location>
</feature>
<dbReference type="InterPro" id="IPR027417">
    <property type="entry name" value="P-loop_NTPase"/>
</dbReference>
<dbReference type="GO" id="GO:0007018">
    <property type="term" value="P:microtubule-based movement"/>
    <property type="evidence" value="ECO:0007669"/>
    <property type="project" value="InterPro"/>
</dbReference>
<comment type="caution">
    <text evidence="2">Lacks conserved residue(s) required for the propagation of feature annotation.</text>
</comment>
<comment type="caution">
    <text evidence="4">The sequence shown here is derived from an EMBL/GenBank/DDBJ whole genome shotgun (WGS) entry which is preliminary data.</text>
</comment>
<dbReference type="Proteomes" id="UP000245207">
    <property type="component" value="Unassembled WGS sequence"/>
</dbReference>
<comment type="similarity">
    <text evidence="2">Belongs to the TRAFAC class myosin-kinesin ATPase superfamily. Kinesin family.</text>
</comment>
<accession>A0A2U1QBD4</accession>
<evidence type="ECO:0000256" key="2">
    <source>
        <dbReference type="PROSITE-ProRule" id="PRU00283"/>
    </source>
</evidence>
<dbReference type="Gene3D" id="1.20.58.1980">
    <property type="match status" value="1"/>
</dbReference>
<dbReference type="InterPro" id="IPR001752">
    <property type="entry name" value="Kinesin_motor_dom"/>
</dbReference>
<dbReference type="PANTHER" id="PTHR47972">
    <property type="entry name" value="KINESIN-LIKE PROTEIN KLP-3"/>
    <property type="match status" value="1"/>
</dbReference>
<evidence type="ECO:0000256" key="1">
    <source>
        <dbReference type="ARBA" id="ARBA00023175"/>
    </source>
</evidence>
<keyword evidence="1" id="KW-0505">Motor protein</keyword>
<keyword evidence="5" id="KW-1185">Reference proteome</keyword>
<dbReference type="SMART" id="SM00129">
    <property type="entry name" value="KISc"/>
    <property type="match status" value="1"/>
</dbReference>
<dbReference type="STRING" id="35608.A0A2U1QBD4"/>
<dbReference type="GO" id="GO:0003777">
    <property type="term" value="F:microtubule motor activity"/>
    <property type="evidence" value="ECO:0007669"/>
    <property type="project" value="InterPro"/>
</dbReference>
<reference evidence="4 5" key="1">
    <citation type="journal article" date="2018" name="Mol. Plant">
        <title>The genome of Artemisia annua provides insight into the evolution of Asteraceae family and artemisinin biosynthesis.</title>
        <authorList>
            <person name="Shen Q."/>
            <person name="Zhang L."/>
            <person name="Liao Z."/>
            <person name="Wang S."/>
            <person name="Yan T."/>
            <person name="Shi P."/>
            <person name="Liu M."/>
            <person name="Fu X."/>
            <person name="Pan Q."/>
            <person name="Wang Y."/>
            <person name="Lv Z."/>
            <person name="Lu X."/>
            <person name="Zhang F."/>
            <person name="Jiang W."/>
            <person name="Ma Y."/>
            <person name="Chen M."/>
            <person name="Hao X."/>
            <person name="Li L."/>
            <person name="Tang Y."/>
            <person name="Lv G."/>
            <person name="Zhou Y."/>
            <person name="Sun X."/>
            <person name="Brodelius P.E."/>
            <person name="Rose J.K.C."/>
            <person name="Tang K."/>
        </authorList>
    </citation>
    <scope>NUCLEOTIDE SEQUENCE [LARGE SCALE GENOMIC DNA]</scope>
    <source>
        <strain evidence="5">cv. Huhao1</strain>
        <tissue evidence="4">Leaf</tissue>
    </source>
</reference>
<dbReference type="InterPro" id="IPR027640">
    <property type="entry name" value="Kinesin-like_fam"/>
</dbReference>
<dbReference type="PANTHER" id="PTHR47972:SF2">
    <property type="entry name" value="KINESIN-LIKE PROTEIN KIN-14S"/>
    <property type="match status" value="1"/>
</dbReference>
<dbReference type="GO" id="GO:0015630">
    <property type="term" value="C:microtubule cytoskeleton"/>
    <property type="evidence" value="ECO:0007669"/>
    <property type="project" value="TreeGrafter"/>
</dbReference>
<dbReference type="OrthoDB" id="1735834at2759"/>
<evidence type="ECO:0000313" key="4">
    <source>
        <dbReference type="EMBL" id="PWA95326.1"/>
    </source>
</evidence>
<dbReference type="PROSITE" id="PS50067">
    <property type="entry name" value="KINESIN_MOTOR_2"/>
    <property type="match status" value="1"/>
</dbReference>
<dbReference type="PRINTS" id="PR00380">
    <property type="entry name" value="KINESINHEAVY"/>
</dbReference>